<keyword evidence="2" id="KW-1185">Reference proteome</keyword>
<comment type="caution">
    <text evidence="1">The sequence shown here is derived from an EMBL/GenBank/DDBJ whole genome shotgun (WGS) entry which is preliminary data.</text>
</comment>
<organism evidence="1 2">
    <name type="scientific">Streptomyces tricolor</name>
    <dbReference type="NCBI Taxonomy" id="68277"/>
    <lineage>
        <taxon>Bacteria</taxon>
        <taxon>Bacillati</taxon>
        <taxon>Actinomycetota</taxon>
        <taxon>Actinomycetes</taxon>
        <taxon>Kitasatosporales</taxon>
        <taxon>Streptomycetaceae</taxon>
        <taxon>Streptomyces</taxon>
        <taxon>Streptomyces violaceoruber group</taxon>
    </lineage>
</organism>
<protein>
    <submittedName>
        <fullName evidence="1">Uncharacterized protein</fullName>
    </submittedName>
</protein>
<evidence type="ECO:0000313" key="2">
    <source>
        <dbReference type="Proteomes" id="UP001299012"/>
    </source>
</evidence>
<dbReference type="RefSeq" id="WP_086699981.1">
    <property type="nucleotide sequence ID" value="NZ_JAKKZF010000223.1"/>
</dbReference>
<accession>A0ABS9JSB4</accession>
<evidence type="ECO:0000313" key="1">
    <source>
        <dbReference type="EMBL" id="MCG0068457.1"/>
    </source>
</evidence>
<reference evidence="1 2" key="1">
    <citation type="submission" date="2022-01" db="EMBL/GenBank/DDBJ databases">
        <title>Draft Genome Sequences of Seven Type Strains of the Genus Streptomyces.</title>
        <authorList>
            <person name="Aziz S."/>
            <person name="Coretto E."/>
            <person name="Chronakova A."/>
            <person name="Sproer C."/>
            <person name="Huber K."/>
            <person name="Nouioui I."/>
            <person name="Gross H."/>
        </authorList>
    </citation>
    <scope>NUCLEOTIDE SEQUENCE [LARGE SCALE GENOMIC DNA]</scope>
    <source>
        <strain evidence="1 2">DSM 41685</strain>
    </source>
</reference>
<proteinExistence type="predicted"/>
<name>A0ABS9JSB4_9ACTN</name>
<dbReference type="EMBL" id="JAKKZF010000223">
    <property type="protein sequence ID" value="MCG0068457.1"/>
    <property type="molecule type" value="Genomic_DNA"/>
</dbReference>
<gene>
    <name evidence="1" type="ORF">L0F81_35220</name>
</gene>
<dbReference type="Proteomes" id="UP001299012">
    <property type="component" value="Unassembled WGS sequence"/>
</dbReference>
<sequence>MTALDDTTREAVRAYYRLHKATAAAMADPLNPGADETLLNAACEAHEAMKAAGLLDCPPHEVFALVRQEYPDFDPTA</sequence>